<accession>A0A4Y9NFK2</accession>
<evidence type="ECO:0000313" key="3">
    <source>
        <dbReference type="EMBL" id="TFV26941.1"/>
    </source>
</evidence>
<dbReference type="OrthoDB" id="8245436at2"/>
<dbReference type="InterPro" id="IPR018968">
    <property type="entry name" value="Phasin"/>
</dbReference>
<dbReference type="Proteomes" id="UP000298225">
    <property type="component" value="Unassembled WGS sequence"/>
</dbReference>
<proteinExistence type="predicted"/>
<feature type="compositionally biased region" description="Basic and acidic residues" evidence="1">
    <location>
        <begin position="1"/>
        <end position="19"/>
    </location>
</feature>
<dbReference type="Proteomes" id="UP000297700">
    <property type="component" value="Unassembled WGS sequence"/>
</dbReference>
<dbReference type="EMBL" id="SPQU01000112">
    <property type="protein sequence ID" value="TFV26941.1"/>
    <property type="molecule type" value="Genomic_DNA"/>
</dbReference>
<name>A0A4Y9NFK2_9BRAD</name>
<sequence>MTATIHEDEKRERRTRGPELAEASPPGAGGATDHIEEKAAAASRLSFTLPEWQKSIEATRNLFAAALNDTLKLAASSLNDQAAFLRALADSKTPSELLKCHLDFAEQSWSKSFSEGSKILDRLKHVHRPAVS</sequence>
<accession>A0A4Y9KS35</accession>
<evidence type="ECO:0000256" key="1">
    <source>
        <dbReference type="SAM" id="MobiDB-lite"/>
    </source>
</evidence>
<gene>
    <name evidence="4" type="ORF">E4K64_39840</name>
    <name evidence="3" type="ORF">E4K66_40120</name>
</gene>
<dbReference type="RefSeq" id="WP_126262255.1">
    <property type="nucleotide sequence ID" value="NZ_SPQS01000113.1"/>
</dbReference>
<dbReference type="AlphaFoldDB" id="A0A4Y9NFK2"/>
<evidence type="ECO:0000313" key="6">
    <source>
        <dbReference type="Proteomes" id="UP000298225"/>
    </source>
</evidence>
<reference evidence="3 6" key="1">
    <citation type="submission" date="2019-03" db="EMBL/GenBank/DDBJ databases">
        <title>Bradyrhizobium strains diversity isolated from Chamaecrista fasciculata.</title>
        <authorList>
            <person name="Urquiaga M.C.O."/>
            <person name="Hungria M."/>
            <person name="Delamuta J.R.M."/>
        </authorList>
    </citation>
    <scope>NUCLEOTIDE SEQUENCE [LARGE SCALE GENOMIC DNA]</scope>
    <source>
        <strain evidence="3 6">CNPSo 3424</strain>
    </source>
</reference>
<reference evidence="4 5" key="2">
    <citation type="submission" date="2019-03" db="EMBL/GenBank/DDBJ databases">
        <title>Bradyrhizobium strains diversity.</title>
        <authorList>
            <person name="Urquiaga M.C.O."/>
            <person name="Hungria M."/>
            <person name="Delamuta J.R.M."/>
            <person name="Klepa M.S."/>
        </authorList>
    </citation>
    <scope>NUCLEOTIDE SEQUENCE [LARGE SCALE GENOMIC DNA]</scope>
    <source>
        <strain evidence="4 5">CNPSo 3426</strain>
    </source>
</reference>
<feature type="domain" description="Phasin" evidence="2">
    <location>
        <begin position="64"/>
        <end position="120"/>
    </location>
</feature>
<keyword evidence="6" id="KW-1185">Reference proteome</keyword>
<protein>
    <recommendedName>
        <fullName evidence="2">Phasin domain-containing protein</fullName>
    </recommendedName>
</protein>
<comment type="caution">
    <text evidence="4">The sequence shown here is derived from an EMBL/GenBank/DDBJ whole genome shotgun (WGS) entry which is preliminary data.</text>
</comment>
<evidence type="ECO:0000313" key="4">
    <source>
        <dbReference type="EMBL" id="TFV65856.1"/>
    </source>
</evidence>
<evidence type="ECO:0000259" key="2">
    <source>
        <dbReference type="Pfam" id="PF09361"/>
    </source>
</evidence>
<evidence type="ECO:0000313" key="5">
    <source>
        <dbReference type="Proteomes" id="UP000297700"/>
    </source>
</evidence>
<dbReference type="Pfam" id="PF09361">
    <property type="entry name" value="Phasin_2"/>
    <property type="match status" value="1"/>
</dbReference>
<organism evidence="4 5">
    <name type="scientific">Bradyrhizobium frederickii</name>
    <dbReference type="NCBI Taxonomy" id="2560054"/>
    <lineage>
        <taxon>Bacteria</taxon>
        <taxon>Pseudomonadati</taxon>
        <taxon>Pseudomonadota</taxon>
        <taxon>Alphaproteobacteria</taxon>
        <taxon>Hyphomicrobiales</taxon>
        <taxon>Nitrobacteraceae</taxon>
        <taxon>Bradyrhizobium</taxon>
    </lineage>
</organism>
<dbReference type="EMBL" id="SPQS01000113">
    <property type="protein sequence ID" value="TFV65856.1"/>
    <property type="molecule type" value="Genomic_DNA"/>
</dbReference>
<feature type="region of interest" description="Disordered" evidence="1">
    <location>
        <begin position="1"/>
        <end position="32"/>
    </location>
</feature>